<evidence type="ECO:0000313" key="1">
    <source>
        <dbReference type="EMBL" id="KKK65751.1"/>
    </source>
</evidence>
<name>A0A0F9A0M6_9ZZZZ</name>
<reference evidence="1" key="1">
    <citation type="journal article" date="2015" name="Nature">
        <title>Complex archaea that bridge the gap between prokaryotes and eukaryotes.</title>
        <authorList>
            <person name="Spang A."/>
            <person name="Saw J.H."/>
            <person name="Jorgensen S.L."/>
            <person name="Zaremba-Niedzwiedzka K."/>
            <person name="Martijn J."/>
            <person name="Lind A.E."/>
            <person name="van Eijk R."/>
            <person name="Schleper C."/>
            <person name="Guy L."/>
            <person name="Ettema T.J."/>
        </authorList>
    </citation>
    <scope>NUCLEOTIDE SEQUENCE</scope>
</reference>
<dbReference type="EMBL" id="LAZR01060400">
    <property type="protein sequence ID" value="KKK65751.1"/>
    <property type="molecule type" value="Genomic_DNA"/>
</dbReference>
<sequence>MAIKDIQERYRELGRIRLGQKGAKGEPQKLDTFRLTSPKRVYLEAAGALYGGTVKTWDGAPSGEQWELITDSNELDVLVPPQRITDTQAYALWTAGGLQRRCDGTTQTNGEPCVCDAAERECRPVTHLLVMLPQLPDLGVWRLTTTGFNAAAELPETVDLLVALTAAGRALSAVLMIEHRTAKVKGVPHRFVVPTLGFTESIDDLEVT</sequence>
<comment type="caution">
    <text evidence="1">The sequence shown here is derived from an EMBL/GenBank/DDBJ whole genome shotgun (WGS) entry which is preliminary data.</text>
</comment>
<proteinExistence type="predicted"/>
<gene>
    <name evidence="1" type="ORF">LCGC14_2970980</name>
</gene>
<feature type="non-terminal residue" evidence="1">
    <location>
        <position position="208"/>
    </location>
</feature>
<dbReference type="Pfam" id="PF18897">
    <property type="entry name" value="Gp3-like"/>
    <property type="match status" value="1"/>
</dbReference>
<organism evidence="1">
    <name type="scientific">marine sediment metagenome</name>
    <dbReference type="NCBI Taxonomy" id="412755"/>
    <lineage>
        <taxon>unclassified sequences</taxon>
        <taxon>metagenomes</taxon>
        <taxon>ecological metagenomes</taxon>
    </lineage>
</organism>
<dbReference type="AlphaFoldDB" id="A0A0F9A0M6"/>
<protein>
    <submittedName>
        <fullName evidence="1">Uncharacterized protein</fullName>
    </submittedName>
</protein>
<dbReference type="InterPro" id="IPR043991">
    <property type="entry name" value="Gp3-like"/>
</dbReference>
<accession>A0A0F9A0M6</accession>